<keyword evidence="4" id="KW-0597">Phosphoprotein</keyword>
<dbReference type="InterPro" id="IPR036890">
    <property type="entry name" value="HATPase_C_sf"/>
</dbReference>
<name>A0A255XIF4_9PROT</name>
<dbReference type="OrthoDB" id="913606at2"/>
<evidence type="ECO:0000313" key="13">
    <source>
        <dbReference type="EMBL" id="OYQ16662.1"/>
    </source>
</evidence>
<feature type="coiled-coil region" evidence="10">
    <location>
        <begin position="274"/>
        <end position="301"/>
    </location>
</feature>
<dbReference type="InterPro" id="IPR004358">
    <property type="entry name" value="Sig_transdc_His_kin-like_C"/>
</dbReference>
<evidence type="ECO:0000256" key="5">
    <source>
        <dbReference type="ARBA" id="ARBA00022679"/>
    </source>
</evidence>
<dbReference type="GO" id="GO:0005886">
    <property type="term" value="C:plasma membrane"/>
    <property type="evidence" value="ECO:0007669"/>
    <property type="project" value="TreeGrafter"/>
</dbReference>
<dbReference type="Pfam" id="PF08521">
    <property type="entry name" value="2CSK_N"/>
    <property type="match status" value="1"/>
</dbReference>
<evidence type="ECO:0000256" key="8">
    <source>
        <dbReference type="ARBA" id="ARBA00022989"/>
    </source>
</evidence>
<evidence type="ECO:0000256" key="7">
    <source>
        <dbReference type="ARBA" id="ARBA00022777"/>
    </source>
</evidence>
<sequence length="472" mass="50928">MWPKWRRSVKPGSLRRRLYRRVGAAFAVLLVLLGTLALRYADTASERAFDHLLSAAALTLAGSLRLEGEAIRADIPAAAFAMLAQAPDDRVFYRLIGDDGRTLTGYPDLPVPPAVGRDPAAAQFASLTYKGWPVRLVAIRRLLTVGEKPRWATVLVAQTLEQRRAFAWEMGSYAVLGLVLLAGVAAGILALAVREALRPVAGLKEVLADRDPSDFTPLRQPVPEEIQPLQWALNNLLARFEASLTDTRSFLADATHQVRTPLASVIAQTEITLRDASDAQREQLQRILRNARAAARIANQLLADATISNRLELAPRGPVILARLCADVLNDRAAATEATALRLYVADDASADAAIIGDSDALADALRNLIDNALKYGPPEGPVDITVQAAAGAVSITVRDYGPGLAPEDRPRVLRRFERGSRRLPADRMGGSGLGLAIVQRVVKAHRGEIYLADGKGGGLSITLRFPQREGA</sequence>
<dbReference type="Pfam" id="PF02518">
    <property type="entry name" value="HATPase_c"/>
    <property type="match status" value="1"/>
</dbReference>
<proteinExistence type="predicted"/>
<dbReference type="RefSeq" id="WP_094410299.1">
    <property type="nucleotide sequence ID" value="NZ_BMJZ01000003.1"/>
</dbReference>
<dbReference type="SUPFAM" id="SSF47384">
    <property type="entry name" value="Homodimeric domain of signal transducing histidine kinase"/>
    <property type="match status" value="1"/>
</dbReference>
<dbReference type="AlphaFoldDB" id="A0A255XIF4"/>
<accession>A0A255XIF4</accession>
<keyword evidence="7" id="KW-0418">Kinase</keyword>
<dbReference type="SMART" id="SM00387">
    <property type="entry name" value="HATPase_c"/>
    <property type="match status" value="1"/>
</dbReference>
<keyword evidence="8 11" id="KW-1133">Transmembrane helix</keyword>
<evidence type="ECO:0000256" key="11">
    <source>
        <dbReference type="SAM" id="Phobius"/>
    </source>
</evidence>
<dbReference type="InterPro" id="IPR013727">
    <property type="entry name" value="2CSK_N"/>
</dbReference>
<dbReference type="SMART" id="SM00388">
    <property type="entry name" value="HisKA"/>
    <property type="match status" value="1"/>
</dbReference>
<dbReference type="PRINTS" id="PR00344">
    <property type="entry name" value="BCTRLSENSOR"/>
</dbReference>
<protein>
    <recommendedName>
        <fullName evidence="3">histidine kinase</fullName>
        <ecNumber evidence="3">2.7.13.3</ecNumber>
    </recommendedName>
</protein>
<dbReference type="Proteomes" id="UP000216361">
    <property type="component" value="Unassembled WGS sequence"/>
</dbReference>
<dbReference type="PANTHER" id="PTHR45436">
    <property type="entry name" value="SENSOR HISTIDINE KINASE YKOH"/>
    <property type="match status" value="1"/>
</dbReference>
<dbReference type="InterPro" id="IPR050428">
    <property type="entry name" value="TCS_sensor_his_kinase"/>
</dbReference>
<keyword evidence="10" id="KW-0175">Coiled coil</keyword>
<organism evidence="13 14">
    <name type="scientific">Elstera cyanobacteriorum</name>
    <dbReference type="NCBI Taxonomy" id="2022747"/>
    <lineage>
        <taxon>Bacteria</taxon>
        <taxon>Pseudomonadati</taxon>
        <taxon>Pseudomonadota</taxon>
        <taxon>Alphaproteobacteria</taxon>
        <taxon>Rhodospirillales</taxon>
        <taxon>Rhodospirillaceae</taxon>
        <taxon>Elstera</taxon>
    </lineage>
</organism>
<evidence type="ECO:0000256" key="6">
    <source>
        <dbReference type="ARBA" id="ARBA00022692"/>
    </source>
</evidence>
<dbReference type="EC" id="2.7.13.3" evidence="3"/>
<evidence type="ECO:0000256" key="10">
    <source>
        <dbReference type="SAM" id="Coils"/>
    </source>
</evidence>
<dbReference type="PANTHER" id="PTHR45436:SF1">
    <property type="entry name" value="SENSOR PROTEIN QSEC"/>
    <property type="match status" value="1"/>
</dbReference>
<evidence type="ECO:0000256" key="1">
    <source>
        <dbReference type="ARBA" id="ARBA00000085"/>
    </source>
</evidence>
<keyword evidence="9 11" id="KW-0472">Membrane</keyword>
<comment type="caution">
    <text evidence="13">The sequence shown here is derived from an EMBL/GenBank/DDBJ whole genome shotgun (WGS) entry which is preliminary data.</text>
</comment>
<dbReference type="PROSITE" id="PS50109">
    <property type="entry name" value="HIS_KIN"/>
    <property type="match status" value="1"/>
</dbReference>
<evidence type="ECO:0000313" key="14">
    <source>
        <dbReference type="Proteomes" id="UP000216361"/>
    </source>
</evidence>
<dbReference type="InterPro" id="IPR003661">
    <property type="entry name" value="HisK_dim/P_dom"/>
</dbReference>
<dbReference type="Pfam" id="PF00512">
    <property type="entry name" value="HisKA"/>
    <property type="match status" value="1"/>
</dbReference>
<keyword evidence="14" id="KW-1185">Reference proteome</keyword>
<dbReference type="Gene3D" id="1.10.287.130">
    <property type="match status" value="1"/>
</dbReference>
<comment type="subcellular location">
    <subcellularLocation>
        <location evidence="2">Membrane</location>
    </subcellularLocation>
</comment>
<evidence type="ECO:0000256" key="2">
    <source>
        <dbReference type="ARBA" id="ARBA00004370"/>
    </source>
</evidence>
<dbReference type="CDD" id="cd00082">
    <property type="entry name" value="HisKA"/>
    <property type="match status" value="1"/>
</dbReference>
<dbReference type="GO" id="GO:0000155">
    <property type="term" value="F:phosphorelay sensor kinase activity"/>
    <property type="evidence" value="ECO:0007669"/>
    <property type="project" value="InterPro"/>
</dbReference>
<reference evidence="13 14" key="1">
    <citation type="submission" date="2017-07" db="EMBL/GenBank/DDBJ databases">
        <title>Elstera cyanobacteriorum sp. nov., a novel bacterium isolated from cyanobacterial aggregates in a eutrophic lake.</title>
        <authorList>
            <person name="Cai H."/>
        </authorList>
    </citation>
    <scope>NUCLEOTIDE SEQUENCE [LARGE SCALE GENOMIC DNA]</scope>
    <source>
        <strain evidence="13 14">TH019</strain>
    </source>
</reference>
<keyword evidence="5" id="KW-0808">Transferase</keyword>
<evidence type="ECO:0000259" key="12">
    <source>
        <dbReference type="PROSITE" id="PS50109"/>
    </source>
</evidence>
<dbReference type="InterPro" id="IPR036097">
    <property type="entry name" value="HisK_dim/P_sf"/>
</dbReference>
<feature type="transmembrane region" description="Helical" evidence="11">
    <location>
        <begin position="170"/>
        <end position="193"/>
    </location>
</feature>
<evidence type="ECO:0000256" key="4">
    <source>
        <dbReference type="ARBA" id="ARBA00022553"/>
    </source>
</evidence>
<evidence type="ECO:0000256" key="9">
    <source>
        <dbReference type="ARBA" id="ARBA00023136"/>
    </source>
</evidence>
<gene>
    <name evidence="13" type="ORF">CHR90_16865</name>
</gene>
<evidence type="ECO:0000256" key="3">
    <source>
        <dbReference type="ARBA" id="ARBA00012438"/>
    </source>
</evidence>
<dbReference type="CDD" id="cd00075">
    <property type="entry name" value="HATPase"/>
    <property type="match status" value="1"/>
</dbReference>
<keyword evidence="6 11" id="KW-0812">Transmembrane</keyword>
<feature type="domain" description="Histidine kinase" evidence="12">
    <location>
        <begin position="253"/>
        <end position="470"/>
    </location>
</feature>
<dbReference type="InterPro" id="IPR005467">
    <property type="entry name" value="His_kinase_dom"/>
</dbReference>
<dbReference type="Gene3D" id="3.30.565.10">
    <property type="entry name" value="Histidine kinase-like ATPase, C-terminal domain"/>
    <property type="match status" value="1"/>
</dbReference>
<dbReference type="SUPFAM" id="SSF55874">
    <property type="entry name" value="ATPase domain of HSP90 chaperone/DNA topoisomerase II/histidine kinase"/>
    <property type="match status" value="1"/>
</dbReference>
<dbReference type="EMBL" id="NOXS01000035">
    <property type="protein sequence ID" value="OYQ16662.1"/>
    <property type="molecule type" value="Genomic_DNA"/>
</dbReference>
<comment type="catalytic activity">
    <reaction evidence="1">
        <text>ATP + protein L-histidine = ADP + protein N-phospho-L-histidine.</text>
        <dbReference type="EC" id="2.7.13.3"/>
    </reaction>
</comment>
<dbReference type="InterPro" id="IPR003594">
    <property type="entry name" value="HATPase_dom"/>
</dbReference>